<feature type="transmembrane region" description="Helical" evidence="1">
    <location>
        <begin position="161"/>
        <end position="179"/>
    </location>
</feature>
<organism evidence="2 3">
    <name type="scientific">Solirubrobacter ginsenosidimutans</name>
    <dbReference type="NCBI Taxonomy" id="490573"/>
    <lineage>
        <taxon>Bacteria</taxon>
        <taxon>Bacillati</taxon>
        <taxon>Actinomycetota</taxon>
        <taxon>Thermoleophilia</taxon>
        <taxon>Solirubrobacterales</taxon>
        <taxon>Solirubrobacteraceae</taxon>
        <taxon>Solirubrobacter</taxon>
    </lineage>
</organism>
<keyword evidence="1" id="KW-0812">Transmembrane</keyword>
<comment type="caution">
    <text evidence="2">The sequence shown here is derived from an EMBL/GenBank/DDBJ whole genome shotgun (WGS) entry which is preliminary data.</text>
</comment>
<reference evidence="2" key="1">
    <citation type="submission" date="2022-10" db="EMBL/GenBank/DDBJ databases">
        <title>The WGS of Solirubrobacter ginsenosidimutans DSM 21036.</title>
        <authorList>
            <person name="Jiang Z."/>
        </authorList>
    </citation>
    <scope>NUCLEOTIDE SEQUENCE</scope>
    <source>
        <strain evidence="2">DSM 21036</strain>
    </source>
</reference>
<protein>
    <submittedName>
        <fullName evidence="2">DUF1365 domain-containing protein</fullName>
    </submittedName>
</protein>
<name>A0A9X3MQ33_9ACTN</name>
<sequence>MTATMYAGTIRHRRFAVRSHEFRHRIAFAYLDLDALPVRFGVPEPIASVKLLTMPRSLGVGFNPVSFYYCFDDGGELTHLVAEVTNTPWGERHAYVLPQGKGSPEKAFHVSPFMGMDHEYEVRATAPGETLSVHIASHRAGELAFDATLNLRRRPYRRSRLLGASVRTLLLIYAHAIALKLKGAPYFPHPRPEAS</sequence>
<dbReference type="Proteomes" id="UP001149140">
    <property type="component" value="Unassembled WGS sequence"/>
</dbReference>
<keyword evidence="3" id="KW-1185">Reference proteome</keyword>
<dbReference type="EMBL" id="JAPDOD010000003">
    <property type="protein sequence ID" value="MDA0159686.1"/>
    <property type="molecule type" value="Genomic_DNA"/>
</dbReference>
<evidence type="ECO:0000313" key="3">
    <source>
        <dbReference type="Proteomes" id="UP001149140"/>
    </source>
</evidence>
<keyword evidence="1" id="KW-0472">Membrane</keyword>
<proteinExistence type="predicted"/>
<evidence type="ECO:0000313" key="2">
    <source>
        <dbReference type="EMBL" id="MDA0159686.1"/>
    </source>
</evidence>
<accession>A0A9X3MQ33</accession>
<dbReference type="PANTHER" id="PTHR33973">
    <property type="entry name" value="OS07G0153300 PROTEIN"/>
    <property type="match status" value="1"/>
</dbReference>
<dbReference type="RefSeq" id="WP_270038456.1">
    <property type="nucleotide sequence ID" value="NZ_JAPDOD010000003.1"/>
</dbReference>
<dbReference type="InterPro" id="IPR010775">
    <property type="entry name" value="DUF1365"/>
</dbReference>
<evidence type="ECO:0000256" key="1">
    <source>
        <dbReference type="SAM" id="Phobius"/>
    </source>
</evidence>
<keyword evidence="1" id="KW-1133">Transmembrane helix</keyword>
<dbReference type="Pfam" id="PF07103">
    <property type="entry name" value="DUF1365"/>
    <property type="match status" value="1"/>
</dbReference>
<gene>
    <name evidence="2" type="ORF">OM076_05385</name>
</gene>
<dbReference type="PANTHER" id="PTHR33973:SF4">
    <property type="entry name" value="OS07G0153300 PROTEIN"/>
    <property type="match status" value="1"/>
</dbReference>
<dbReference type="AlphaFoldDB" id="A0A9X3MQ33"/>